<dbReference type="Pfam" id="PF15760">
    <property type="entry name" value="DLEU7"/>
    <property type="match status" value="1"/>
</dbReference>
<dbReference type="Proteomes" id="UP000515159">
    <property type="component" value="Chromosome 6"/>
</dbReference>
<dbReference type="PANTHER" id="PTHR36961">
    <property type="entry name" value="LEUKEMIA-ASSOCIATED PROTEIN 7"/>
    <property type="match status" value="1"/>
</dbReference>
<dbReference type="InterPro" id="IPR031510">
    <property type="entry name" value="DLEU7"/>
</dbReference>
<dbReference type="OrthoDB" id="8788044at2759"/>
<reference evidence="3" key="1">
    <citation type="submission" date="2025-08" db="UniProtKB">
        <authorList>
            <consortium name="RefSeq"/>
        </authorList>
    </citation>
    <scope>IDENTIFICATION</scope>
</reference>
<evidence type="ECO:0000313" key="3">
    <source>
        <dbReference type="RefSeq" id="XP_033806227.1"/>
    </source>
</evidence>
<protein>
    <submittedName>
        <fullName evidence="3">Leukemia-associated protein 7</fullName>
    </submittedName>
</protein>
<gene>
    <name evidence="3" type="primary">DLEU7</name>
</gene>
<dbReference type="KEGG" id="gsh:117363076"/>
<evidence type="ECO:0000313" key="2">
    <source>
        <dbReference type="Proteomes" id="UP000515159"/>
    </source>
</evidence>
<organism evidence="2 3">
    <name type="scientific">Geotrypetes seraphini</name>
    <name type="common">Gaboon caecilian</name>
    <name type="synonym">Caecilia seraphini</name>
    <dbReference type="NCBI Taxonomy" id="260995"/>
    <lineage>
        <taxon>Eukaryota</taxon>
        <taxon>Metazoa</taxon>
        <taxon>Chordata</taxon>
        <taxon>Craniata</taxon>
        <taxon>Vertebrata</taxon>
        <taxon>Euteleostomi</taxon>
        <taxon>Amphibia</taxon>
        <taxon>Gymnophiona</taxon>
        <taxon>Geotrypetes</taxon>
    </lineage>
</organism>
<evidence type="ECO:0000256" key="1">
    <source>
        <dbReference type="SAM" id="MobiDB-lite"/>
    </source>
</evidence>
<dbReference type="InParanoid" id="A0A6P8RLG4"/>
<dbReference type="GeneID" id="117363076"/>
<proteinExistence type="predicted"/>
<dbReference type="AlphaFoldDB" id="A0A6P8RLG4"/>
<feature type="compositionally biased region" description="Polar residues" evidence="1">
    <location>
        <begin position="85"/>
        <end position="94"/>
    </location>
</feature>
<dbReference type="RefSeq" id="XP_033806227.1">
    <property type="nucleotide sequence ID" value="XM_033950336.1"/>
</dbReference>
<dbReference type="CTD" id="220107"/>
<accession>A0A6P8RLG4</accession>
<sequence length="274" mass="30283">MARQAPILASINHQLVAFTTLKVLLLEKGFEIPSTCSLVQAPTEDSQSAVPQLGVRVLSELAQDRSRSDLSQNEHNAPVADMAGNRSNTEDTSVSGWAGMARDRCTHERSARRVAGNFSEAPELTNIFLPGTQEFCIRASDRSDESRTARLSPSQRGGVCKPRTLAERASDNRLTRIAESISQLLSVEQNLLYPLSQNQPFNIHLKDSIEFRNICCHMASQMEMRQFDRDLNAAHDCLKTIVKNLIQSLAEFPTDSHAMAQAALGQILQNLPDV</sequence>
<feature type="region of interest" description="Disordered" evidence="1">
    <location>
        <begin position="64"/>
        <end position="94"/>
    </location>
</feature>
<name>A0A6P8RLG4_GEOSA</name>
<keyword evidence="2" id="KW-1185">Reference proteome</keyword>
<dbReference type="PANTHER" id="PTHR36961:SF1">
    <property type="entry name" value="LEUKEMIA-ASSOCIATED PROTEIN 7"/>
    <property type="match status" value="1"/>
</dbReference>